<feature type="transmembrane region" description="Helical" evidence="5">
    <location>
        <begin position="48"/>
        <end position="77"/>
    </location>
</feature>
<evidence type="ECO:0000313" key="7">
    <source>
        <dbReference type="EMBL" id="NOV51869.1"/>
    </source>
</evidence>
<evidence type="ECO:0000256" key="2">
    <source>
        <dbReference type="ARBA" id="ARBA00022692"/>
    </source>
</evidence>
<dbReference type="SUPFAM" id="SSF103481">
    <property type="entry name" value="Multidrug resistance efflux transporter EmrE"/>
    <property type="match status" value="1"/>
</dbReference>
<comment type="subcellular location">
    <subcellularLocation>
        <location evidence="1">Membrane</location>
        <topology evidence="1">Multi-pass membrane protein</topology>
    </subcellularLocation>
</comment>
<accession>A0A6M2DZY0</accession>
<dbReference type="Pfam" id="PF03151">
    <property type="entry name" value="TPT"/>
    <property type="match status" value="1"/>
</dbReference>
<evidence type="ECO:0000259" key="6">
    <source>
        <dbReference type="Pfam" id="PF03151"/>
    </source>
</evidence>
<dbReference type="InterPro" id="IPR050186">
    <property type="entry name" value="TPT_transporter"/>
</dbReference>
<evidence type="ECO:0000256" key="4">
    <source>
        <dbReference type="ARBA" id="ARBA00023136"/>
    </source>
</evidence>
<proteinExistence type="predicted"/>
<evidence type="ECO:0000256" key="3">
    <source>
        <dbReference type="ARBA" id="ARBA00022989"/>
    </source>
</evidence>
<protein>
    <submittedName>
        <fullName evidence="7">Putative solute carrier family 35 member e2-like agrilus planipennis</fullName>
    </submittedName>
</protein>
<evidence type="ECO:0000256" key="1">
    <source>
        <dbReference type="ARBA" id="ARBA00004141"/>
    </source>
</evidence>
<reference evidence="7" key="1">
    <citation type="submission" date="2020-03" db="EMBL/GenBank/DDBJ databases">
        <title>Transcriptomic Profiling of the Digestive Tract of the Rat Flea, Xenopsylla cheopis, Following Blood Feeding and Infection with Yersinia pestis.</title>
        <authorList>
            <person name="Bland D.M."/>
            <person name="Martens C.A."/>
            <person name="Virtaneva K."/>
            <person name="Kanakabandi K."/>
            <person name="Long D."/>
            <person name="Rosenke R."/>
            <person name="Saturday G.A."/>
            <person name="Hoyt F.H."/>
            <person name="Bruno D.P."/>
            <person name="Ribeiro J.M.C."/>
            <person name="Hinnebusch J."/>
        </authorList>
    </citation>
    <scope>NUCLEOTIDE SEQUENCE</scope>
</reference>
<evidence type="ECO:0000256" key="5">
    <source>
        <dbReference type="SAM" id="Phobius"/>
    </source>
</evidence>
<dbReference type="InterPro" id="IPR004853">
    <property type="entry name" value="Sugar_P_trans_dom"/>
</dbReference>
<sequence length="105" mass="11698">MSNGGLVMMYLINGAFFHFQSITAYVLMDYISPVTHSVANTVKRAFLIWMSVVLFGNSVTLLSGLGTLIVIFGVLLYNKAQDYDFQAQKLKKVQTISVKADVRDI</sequence>
<dbReference type="GO" id="GO:0016020">
    <property type="term" value="C:membrane"/>
    <property type="evidence" value="ECO:0007669"/>
    <property type="project" value="UniProtKB-SubCell"/>
</dbReference>
<dbReference type="PANTHER" id="PTHR11132">
    <property type="entry name" value="SOLUTE CARRIER FAMILY 35"/>
    <property type="match status" value="1"/>
</dbReference>
<keyword evidence="2 5" id="KW-0812">Transmembrane</keyword>
<name>A0A6M2DZY0_XENCH</name>
<dbReference type="AlphaFoldDB" id="A0A6M2DZY0"/>
<feature type="transmembrane region" description="Helical" evidence="5">
    <location>
        <begin position="7"/>
        <end position="28"/>
    </location>
</feature>
<feature type="domain" description="Sugar phosphate transporter" evidence="6">
    <location>
        <begin position="5"/>
        <end position="78"/>
    </location>
</feature>
<dbReference type="EMBL" id="GIIL01008143">
    <property type="protein sequence ID" value="NOV51869.1"/>
    <property type="molecule type" value="Transcribed_RNA"/>
</dbReference>
<organism evidence="7">
    <name type="scientific">Xenopsylla cheopis</name>
    <name type="common">Oriental rat flea</name>
    <name type="synonym">Pulex cheopis</name>
    <dbReference type="NCBI Taxonomy" id="163159"/>
    <lineage>
        <taxon>Eukaryota</taxon>
        <taxon>Metazoa</taxon>
        <taxon>Ecdysozoa</taxon>
        <taxon>Arthropoda</taxon>
        <taxon>Hexapoda</taxon>
        <taxon>Insecta</taxon>
        <taxon>Pterygota</taxon>
        <taxon>Neoptera</taxon>
        <taxon>Endopterygota</taxon>
        <taxon>Siphonaptera</taxon>
        <taxon>Pulicidae</taxon>
        <taxon>Xenopsyllinae</taxon>
        <taxon>Xenopsylla</taxon>
    </lineage>
</organism>
<dbReference type="InterPro" id="IPR037185">
    <property type="entry name" value="EmrE-like"/>
</dbReference>
<keyword evidence="3 5" id="KW-1133">Transmembrane helix</keyword>
<keyword evidence="4 5" id="KW-0472">Membrane</keyword>